<reference evidence="1" key="1">
    <citation type="submission" date="2024-02" db="EMBL/GenBank/DDBJ databases">
        <authorList>
            <consortium name="ELIXIR-Norway"/>
            <consortium name="Elixir Norway"/>
        </authorList>
    </citation>
    <scope>NUCLEOTIDE SEQUENCE</scope>
</reference>
<evidence type="ECO:0000313" key="1">
    <source>
        <dbReference type="EMBL" id="CAK9258411.1"/>
    </source>
</evidence>
<sequence>MPVVGSYVTPLRQHVSGSDAGPPSASNLPPGLTLNRVNSDYLRAMGNFILRHLQEVHFRSDLSMEDVQWCVTVPSIWSHNPRQQMESSMVDAGLVVGGSIGMNANAHPVIMVLQTDAASYSLCKWLSLQRWDKVLLANIGYDTTDVILQEWVGCEAAYNFKVFKDLMHSSSGLCRRIHVEKQFIEFLCQNIGPLREYLLRFPEYKTRLLEEWERGAGRSHKFIDLPSELGVAWEEHNERLGLLHPWYYDTIELSYTDMENILTSIVEANLDFILPNYPKQVASE</sequence>
<keyword evidence="2" id="KW-1185">Reference proteome</keyword>
<dbReference type="PANTHER" id="PTHR14187:SF5">
    <property type="entry name" value="HEAT SHOCK 70 KDA PROTEIN 12A"/>
    <property type="match status" value="1"/>
</dbReference>
<gene>
    <name evidence="1" type="ORF">CSSPJE1EN1_LOCUS3889</name>
</gene>
<dbReference type="Proteomes" id="UP001497444">
    <property type="component" value="Chromosome 11"/>
</dbReference>
<organism evidence="1 2">
    <name type="scientific">Sphagnum jensenii</name>
    <dbReference type="NCBI Taxonomy" id="128206"/>
    <lineage>
        <taxon>Eukaryota</taxon>
        <taxon>Viridiplantae</taxon>
        <taxon>Streptophyta</taxon>
        <taxon>Embryophyta</taxon>
        <taxon>Bryophyta</taxon>
        <taxon>Sphagnophytina</taxon>
        <taxon>Sphagnopsida</taxon>
        <taxon>Sphagnales</taxon>
        <taxon>Sphagnaceae</taxon>
        <taxon>Sphagnum</taxon>
    </lineage>
</organism>
<protein>
    <submittedName>
        <fullName evidence="1">Uncharacterized protein</fullName>
    </submittedName>
</protein>
<dbReference type="PANTHER" id="PTHR14187">
    <property type="entry name" value="ALPHA KINASE/ELONGATION FACTOR 2 KINASE"/>
    <property type="match status" value="1"/>
</dbReference>
<dbReference type="EMBL" id="OZ020106">
    <property type="protein sequence ID" value="CAK9258411.1"/>
    <property type="molecule type" value="Genomic_DNA"/>
</dbReference>
<proteinExistence type="predicted"/>
<accession>A0ABP0VVB1</accession>
<name>A0ABP0VVB1_9BRYO</name>
<evidence type="ECO:0000313" key="2">
    <source>
        <dbReference type="Proteomes" id="UP001497444"/>
    </source>
</evidence>